<dbReference type="Proteomes" id="UP000593578">
    <property type="component" value="Unassembled WGS sequence"/>
</dbReference>
<accession>A0A7J8PQ86</accession>
<protein>
    <submittedName>
        <fullName evidence="1">Uncharacterized protein</fullName>
    </submittedName>
</protein>
<evidence type="ECO:0000313" key="2">
    <source>
        <dbReference type="Proteomes" id="UP000593578"/>
    </source>
</evidence>
<sequence length="36" mass="4098">MPRVVLRTLKKRAVCSLYMVCSEELATNEPITSDQD</sequence>
<proteinExistence type="predicted"/>
<reference evidence="1 2" key="1">
    <citation type="journal article" date="2019" name="Genome Biol. Evol.">
        <title>Insights into the evolution of the New World diploid cottons (Gossypium, subgenus Houzingenia) based on genome sequencing.</title>
        <authorList>
            <person name="Grover C.E."/>
            <person name="Arick M.A. 2nd"/>
            <person name="Thrash A."/>
            <person name="Conover J.L."/>
            <person name="Sanders W.S."/>
            <person name="Peterson D.G."/>
            <person name="Frelichowski J.E."/>
            <person name="Scheffler J.A."/>
            <person name="Scheffler B.E."/>
            <person name="Wendel J.F."/>
        </authorList>
    </citation>
    <scope>NUCLEOTIDE SEQUENCE [LARGE SCALE GENOMIC DNA]</scope>
    <source>
        <strain evidence="1">8</strain>
        <tissue evidence="1">Leaf</tissue>
    </source>
</reference>
<dbReference type="AlphaFoldDB" id="A0A7J8PQ86"/>
<organism evidence="1 2">
    <name type="scientific">Gossypium raimondii</name>
    <name type="common">Peruvian cotton</name>
    <name type="synonym">Gossypium klotzschianum subsp. raimondii</name>
    <dbReference type="NCBI Taxonomy" id="29730"/>
    <lineage>
        <taxon>Eukaryota</taxon>
        <taxon>Viridiplantae</taxon>
        <taxon>Streptophyta</taxon>
        <taxon>Embryophyta</taxon>
        <taxon>Tracheophyta</taxon>
        <taxon>Spermatophyta</taxon>
        <taxon>Magnoliopsida</taxon>
        <taxon>eudicotyledons</taxon>
        <taxon>Gunneridae</taxon>
        <taxon>Pentapetalae</taxon>
        <taxon>rosids</taxon>
        <taxon>malvids</taxon>
        <taxon>Malvales</taxon>
        <taxon>Malvaceae</taxon>
        <taxon>Malvoideae</taxon>
        <taxon>Gossypium</taxon>
    </lineage>
</organism>
<name>A0A7J8PQ86_GOSRA</name>
<dbReference type="EMBL" id="JABEZZ010000007">
    <property type="protein sequence ID" value="MBA0591459.1"/>
    <property type="molecule type" value="Genomic_DNA"/>
</dbReference>
<comment type="caution">
    <text evidence="1">The sequence shown here is derived from an EMBL/GenBank/DDBJ whole genome shotgun (WGS) entry which is preliminary data.</text>
</comment>
<gene>
    <name evidence="1" type="ORF">Gorai_020136</name>
</gene>
<evidence type="ECO:0000313" key="1">
    <source>
        <dbReference type="EMBL" id="MBA0591459.1"/>
    </source>
</evidence>